<dbReference type="CDD" id="cd02440">
    <property type="entry name" value="AdoMet_MTases"/>
    <property type="match status" value="1"/>
</dbReference>
<keyword evidence="2" id="KW-0808">Transferase</keyword>
<keyword evidence="2" id="KW-0489">Methyltransferase</keyword>
<sequence length="199" mass="22823">MNPDEIHQEWAERSGEYSPTYYAYRGPDEASELIRDALDSRAGPEPSVLELGCSSGRHLSFLYEHGYTDLAGIEVNGEALSVMGENYPELAAAGTFHLDTIENAIREFEDDAFDAVFSVETLQHIHPDNEWVFDEIARITSGPLVTVENEGEDGDDVNYVNDEFPLYYRDWRRVFAERGFREADSKRLKRDTFRLFRPE</sequence>
<dbReference type="Gene3D" id="3.40.50.150">
    <property type="entry name" value="Vaccinia Virus protein VP39"/>
    <property type="match status" value="1"/>
</dbReference>
<dbReference type="Proteomes" id="UP001596312">
    <property type="component" value="Unassembled WGS sequence"/>
</dbReference>
<evidence type="ECO:0000259" key="1">
    <source>
        <dbReference type="Pfam" id="PF13649"/>
    </source>
</evidence>
<dbReference type="EC" id="2.1.1.-" evidence="2"/>
<dbReference type="Pfam" id="PF13649">
    <property type="entry name" value="Methyltransf_25"/>
    <property type="match status" value="1"/>
</dbReference>
<evidence type="ECO:0000313" key="3">
    <source>
        <dbReference type="Proteomes" id="UP001596312"/>
    </source>
</evidence>
<keyword evidence="3" id="KW-1185">Reference proteome</keyword>
<accession>A0ABD5V6G2</accession>
<gene>
    <name evidence="2" type="ORF">ACFQGH_10870</name>
</gene>
<dbReference type="GO" id="GO:0032259">
    <property type="term" value="P:methylation"/>
    <property type="evidence" value="ECO:0007669"/>
    <property type="project" value="UniProtKB-KW"/>
</dbReference>
<dbReference type="InterPro" id="IPR029063">
    <property type="entry name" value="SAM-dependent_MTases_sf"/>
</dbReference>
<dbReference type="EMBL" id="JBHSXQ010000003">
    <property type="protein sequence ID" value="MFC6905695.1"/>
    <property type="molecule type" value="Genomic_DNA"/>
</dbReference>
<organism evidence="2 3">
    <name type="scientific">Halalkalicoccus tibetensis</name>
    <dbReference type="NCBI Taxonomy" id="175632"/>
    <lineage>
        <taxon>Archaea</taxon>
        <taxon>Methanobacteriati</taxon>
        <taxon>Methanobacteriota</taxon>
        <taxon>Stenosarchaea group</taxon>
        <taxon>Halobacteria</taxon>
        <taxon>Halobacteriales</taxon>
        <taxon>Halococcaceae</taxon>
        <taxon>Halalkalicoccus</taxon>
    </lineage>
</organism>
<dbReference type="AlphaFoldDB" id="A0ABD5V6G2"/>
<protein>
    <submittedName>
        <fullName evidence="2">Class I SAM-dependent methyltransferase</fullName>
        <ecNumber evidence="2">2.1.1.-</ecNumber>
    </submittedName>
</protein>
<dbReference type="GO" id="GO:0008168">
    <property type="term" value="F:methyltransferase activity"/>
    <property type="evidence" value="ECO:0007669"/>
    <property type="project" value="UniProtKB-KW"/>
</dbReference>
<feature type="domain" description="Methyltransferase" evidence="1">
    <location>
        <begin position="48"/>
        <end position="139"/>
    </location>
</feature>
<dbReference type="RefSeq" id="WP_340604219.1">
    <property type="nucleotide sequence ID" value="NZ_JBBMXV010000003.1"/>
</dbReference>
<proteinExistence type="predicted"/>
<dbReference type="InterPro" id="IPR041698">
    <property type="entry name" value="Methyltransf_25"/>
</dbReference>
<reference evidence="2 3" key="1">
    <citation type="journal article" date="2019" name="Int. J. Syst. Evol. Microbiol.">
        <title>The Global Catalogue of Microorganisms (GCM) 10K type strain sequencing project: providing services to taxonomists for standard genome sequencing and annotation.</title>
        <authorList>
            <consortium name="The Broad Institute Genomics Platform"/>
            <consortium name="The Broad Institute Genome Sequencing Center for Infectious Disease"/>
            <person name="Wu L."/>
            <person name="Ma J."/>
        </authorList>
    </citation>
    <scope>NUCLEOTIDE SEQUENCE [LARGE SCALE GENOMIC DNA]</scope>
    <source>
        <strain evidence="2 3">CGMCC 1.3240</strain>
    </source>
</reference>
<comment type="caution">
    <text evidence="2">The sequence shown here is derived from an EMBL/GenBank/DDBJ whole genome shotgun (WGS) entry which is preliminary data.</text>
</comment>
<dbReference type="SUPFAM" id="SSF53335">
    <property type="entry name" value="S-adenosyl-L-methionine-dependent methyltransferases"/>
    <property type="match status" value="1"/>
</dbReference>
<name>A0ABD5V6G2_9EURY</name>
<evidence type="ECO:0000313" key="2">
    <source>
        <dbReference type="EMBL" id="MFC6905695.1"/>
    </source>
</evidence>